<organism evidence="1 2">
    <name type="scientific">Anoxybacterium hadale</name>
    <dbReference type="NCBI Taxonomy" id="3408580"/>
    <lineage>
        <taxon>Bacteria</taxon>
        <taxon>Bacillati</taxon>
        <taxon>Bacillota</taxon>
        <taxon>Clostridia</taxon>
        <taxon>Peptostreptococcales</taxon>
        <taxon>Anaerovoracaceae</taxon>
        <taxon>Anoxybacterium</taxon>
    </lineage>
</organism>
<sequence length="158" mass="18321">MEQLELRRFTDEDLPRFSAWLKKEYILKWYEDPDAWMAETKGRSAEFSFITHFIALYEGKPIGFCQYYPCTNAGEEWYGEIPAEGSYSLDYLIGEEEYLGEGLGKGIIQLLINEVFQQTNADRIIVQPDSENGASCGALLASGFRFDERNQLYRRNKE</sequence>
<gene>
    <name evidence="1" type="ORF">FRZ06_00970</name>
</gene>
<keyword evidence="2" id="KW-1185">Reference proteome</keyword>
<dbReference type="Proteomes" id="UP000594014">
    <property type="component" value="Chromosome"/>
</dbReference>
<evidence type="ECO:0000313" key="2">
    <source>
        <dbReference type="Proteomes" id="UP000594014"/>
    </source>
</evidence>
<protein>
    <submittedName>
        <fullName evidence="1">Acetyltransferase</fullName>
    </submittedName>
</protein>
<proteinExistence type="predicted"/>
<name>A0ACD1A6L1_9FIRM</name>
<evidence type="ECO:0000313" key="1">
    <source>
        <dbReference type="EMBL" id="QOX62021.1"/>
    </source>
</evidence>
<reference evidence="1" key="1">
    <citation type="submission" date="2019-08" db="EMBL/GenBank/DDBJ databases">
        <title>Genome sequence of Clostridiales bacterium MT110.</title>
        <authorList>
            <person name="Cao J."/>
        </authorList>
    </citation>
    <scope>NUCLEOTIDE SEQUENCE</scope>
    <source>
        <strain evidence="1">MT110</strain>
    </source>
</reference>
<accession>A0ACD1A6L1</accession>
<dbReference type="EMBL" id="CP042469">
    <property type="protein sequence ID" value="QOX62021.1"/>
    <property type="molecule type" value="Genomic_DNA"/>
</dbReference>